<dbReference type="Proteomes" id="UP001596303">
    <property type="component" value="Unassembled WGS sequence"/>
</dbReference>
<organism evidence="1 2">
    <name type="scientific">Ponticaulis profundi</name>
    <dbReference type="NCBI Taxonomy" id="2665222"/>
    <lineage>
        <taxon>Bacteria</taxon>
        <taxon>Pseudomonadati</taxon>
        <taxon>Pseudomonadota</taxon>
        <taxon>Alphaproteobacteria</taxon>
        <taxon>Hyphomonadales</taxon>
        <taxon>Hyphomonadaceae</taxon>
        <taxon>Ponticaulis</taxon>
    </lineage>
</organism>
<accession>A0ABW1S8S0</accession>
<proteinExistence type="predicted"/>
<reference evidence="2" key="1">
    <citation type="journal article" date="2019" name="Int. J. Syst. Evol. Microbiol.">
        <title>The Global Catalogue of Microorganisms (GCM) 10K type strain sequencing project: providing services to taxonomists for standard genome sequencing and annotation.</title>
        <authorList>
            <consortium name="The Broad Institute Genomics Platform"/>
            <consortium name="The Broad Institute Genome Sequencing Center for Infectious Disease"/>
            <person name="Wu L."/>
            <person name="Ma J."/>
        </authorList>
    </citation>
    <scope>NUCLEOTIDE SEQUENCE [LARGE SCALE GENOMIC DNA]</scope>
    <source>
        <strain evidence="2">CGMCC-1.15741</strain>
    </source>
</reference>
<keyword evidence="2" id="KW-1185">Reference proteome</keyword>
<protein>
    <submittedName>
        <fullName evidence="1">Uncharacterized protein</fullName>
    </submittedName>
</protein>
<evidence type="ECO:0000313" key="2">
    <source>
        <dbReference type="Proteomes" id="UP001596303"/>
    </source>
</evidence>
<evidence type="ECO:0000313" key="1">
    <source>
        <dbReference type="EMBL" id="MFC6197852.1"/>
    </source>
</evidence>
<comment type="caution">
    <text evidence="1">The sequence shown here is derived from an EMBL/GenBank/DDBJ whole genome shotgun (WGS) entry which is preliminary data.</text>
</comment>
<sequence length="93" mass="10526">MTDEAEAEKRFQLLIGQNAVLKHVLVAVIVHIMKNEGLGEQDQFWNALMNPDVRPPKDSGPMDVDVLQSFLRFTQAEVADLRQRVESASIHLE</sequence>
<gene>
    <name evidence="1" type="ORF">ACFQDM_07170</name>
</gene>
<dbReference type="EMBL" id="JBHSSW010000008">
    <property type="protein sequence ID" value="MFC6197852.1"/>
    <property type="molecule type" value="Genomic_DNA"/>
</dbReference>
<name>A0ABW1S8S0_9PROT</name>
<dbReference type="RefSeq" id="WP_377377341.1">
    <property type="nucleotide sequence ID" value="NZ_JBHSSW010000008.1"/>
</dbReference>